<dbReference type="Pfam" id="PF13624">
    <property type="entry name" value="SurA_N_3"/>
    <property type="match status" value="1"/>
</dbReference>
<evidence type="ECO:0000256" key="2">
    <source>
        <dbReference type="SAM" id="SignalP"/>
    </source>
</evidence>
<dbReference type="PROSITE" id="PS50198">
    <property type="entry name" value="PPIC_PPIASE_2"/>
    <property type="match status" value="1"/>
</dbReference>
<dbReference type="SUPFAM" id="SSF54534">
    <property type="entry name" value="FKBP-like"/>
    <property type="match status" value="2"/>
</dbReference>
<keyword evidence="6" id="KW-1185">Reference proteome</keyword>
<dbReference type="Pfam" id="PF13616">
    <property type="entry name" value="Rotamase_3"/>
    <property type="match status" value="1"/>
</dbReference>
<dbReference type="EMBL" id="CP130612">
    <property type="protein sequence ID" value="WKW12690.1"/>
    <property type="molecule type" value="Genomic_DNA"/>
</dbReference>
<dbReference type="EMBL" id="CP130613">
    <property type="protein sequence ID" value="WKW15597.1"/>
    <property type="molecule type" value="Genomic_DNA"/>
</dbReference>
<dbReference type="KEGG" id="pspc:Strain318_001996"/>
<proteinExistence type="predicted"/>
<dbReference type="PANTHER" id="PTHR47245">
    <property type="entry name" value="PEPTIDYLPROLYL ISOMERASE"/>
    <property type="match status" value="1"/>
</dbReference>
<dbReference type="EC" id="5.2.1.8" evidence="4"/>
<accession>A0AA49Q800</accession>
<dbReference type="Gene3D" id="1.10.4030.10">
    <property type="entry name" value="Porin chaperone SurA, peptide-binding domain"/>
    <property type="match status" value="1"/>
</dbReference>
<organism evidence="4">
    <name type="scientific">Pseudogemmatithrix spongiicola</name>
    <dbReference type="NCBI Taxonomy" id="3062599"/>
    <lineage>
        <taxon>Bacteria</taxon>
        <taxon>Pseudomonadati</taxon>
        <taxon>Gemmatimonadota</taxon>
        <taxon>Gemmatimonadia</taxon>
        <taxon>Gemmatimonadales</taxon>
        <taxon>Gemmatimonadaceae</taxon>
        <taxon>Pseudogemmatithrix</taxon>
    </lineage>
</organism>
<feature type="domain" description="PpiC" evidence="3">
    <location>
        <begin position="191"/>
        <end position="291"/>
    </location>
</feature>
<evidence type="ECO:0000259" key="3">
    <source>
        <dbReference type="PROSITE" id="PS50198"/>
    </source>
</evidence>
<dbReference type="Proteomes" id="UP001229955">
    <property type="component" value="Chromosome"/>
</dbReference>
<accession>A0AA49Q610</accession>
<gene>
    <name evidence="4" type="ORF">Strain138_001997</name>
    <name evidence="5" type="ORF">Strain318_001996</name>
</gene>
<protein>
    <submittedName>
        <fullName evidence="4">Peptidylprolyl isomerase</fullName>
        <ecNumber evidence="4">5.2.1.8</ecNumber>
    </submittedName>
</protein>
<evidence type="ECO:0000256" key="1">
    <source>
        <dbReference type="PROSITE-ProRule" id="PRU00278"/>
    </source>
</evidence>
<feature type="chain" id="PRO_5041409305" evidence="2">
    <location>
        <begin position="24"/>
        <end position="440"/>
    </location>
</feature>
<evidence type="ECO:0000313" key="4">
    <source>
        <dbReference type="EMBL" id="WKW12690.1"/>
    </source>
</evidence>
<dbReference type="InterPro" id="IPR046357">
    <property type="entry name" value="PPIase_dom_sf"/>
</dbReference>
<keyword evidence="1" id="KW-0697">Rotamase</keyword>
<dbReference type="Gene3D" id="3.10.50.40">
    <property type="match status" value="2"/>
</dbReference>
<dbReference type="PANTHER" id="PTHR47245:SF2">
    <property type="entry name" value="PEPTIDYL-PROLYL CIS-TRANS ISOMERASE HP_0175-RELATED"/>
    <property type="match status" value="1"/>
</dbReference>
<sequence>MHLRRLLLALVAGAVAPAAALQAQDGVRLIPVDRVVAVVATKPILWSEVLERISLARAQGLQVPSDSAAQMAIAKDILEQLVDEEVLLAVATDFKLEVPETEVSANVDRQFDQIRGQFGTEAEFREALRREGFGTPEEYRRKTLEQAQRDERQRKALDTLRALGRLAPVNVTEREVAEAFERLKARLGPRPALVAFRQVVVPPRPRQAAKDRARARIDSLRARLEAGADFDSLARAVSMDQGSAQQGGDLGWNRRGRMVQAFDNMMFALAPGRISPVVETEFGFHVMRVDRVRAGEVRARHILIQPDVDSTDAAAARLRADSVRTLWQGGMPFDTLIARYHDPAEERSIPEGYPIDSLPPEYRVALRSVPEGGFSQVFAMPMPGTQLSKYIVAFVTQAKPAGEWSLADYQERIRRQLQEERSTRRTLDNLRREYYVSVRL</sequence>
<keyword evidence="2" id="KW-0732">Signal</keyword>
<evidence type="ECO:0000313" key="6">
    <source>
        <dbReference type="Proteomes" id="UP001229955"/>
    </source>
</evidence>
<dbReference type="InterPro" id="IPR050245">
    <property type="entry name" value="PrsA_foldase"/>
</dbReference>
<dbReference type="RefSeq" id="WP_367885567.1">
    <property type="nucleotide sequence ID" value="NZ_CP130612.1"/>
</dbReference>
<dbReference type="PROSITE" id="PS01096">
    <property type="entry name" value="PPIC_PPIASE_1"/>
    <property type="match status" value="1"/>
</dbReference>
<dbReference type="SUPFAM" id="SSF109998">
    <property type="entry name" value="Triger factor/SurA peptide-binding domain-like"/>
    <property type="match status" value="1"/>
</dbReference>
<name>A0AA49Q610_9BACT</name>
<dbReference type="AlphaFoldDB" id="A0AA49Q610"/>
<dbReference type="InterPro" id="IPR027304">
    <property type="entry name" value="Trigger_fact/SurA_dom_sf"/>
</dbReference>
<dbReference type="InterPro" id="IPR000297">
    <property type="entry name" value="PPIase_PpiC"/>
</dbReference>
<feature type="signal peptide" evidence="2">
    <location>
        <begin position="1"/>
        <end position="23"/>
    </location>
</feature>
<dbReference type="GO" id="GO:0003755">
    <property type="term" value="F:peptidyl-prolyl cis-trans isomerase activity"/>
    <property type="evidence" value="ECO:0007669"/>
    <property type="project" value="UniProtKB-KW"/>
</dbReference>
<dbReference type="InterPro" id="IPR023058">
    <property type="entry name" value="PPIase_PpiC_CS"/>
</dbReference>
<evidence type="ECO:0000313" key="5">
    <source>
        <dbReference type="EMBL" id="WKW15597.1"/>
    </source>
</evidence>
<reference evidence="4" key="1">
    <citation type="submission" date="2023-07" db="EMBL/GenBank/DDBJ databases">
        <authorList>
            <person name="Haufschild T."/>
            <person name="Kallscheuer N."/>
            <person name="Hammer J."/>
            <person name="Kohn T."/>
            <person name="Kabuu M."/>
            <person name="Jogler M."/>
            <person name="Wohfarth N."/>
            <person name="Heuer A."/>
            <person name="Rohde M."/>
            <person name="van Teeseling M.C.F."/>
            <person name="Jogler C."/>
        </authorList>
    </citation>
    <scope>NUCLEOTIDE SEQUENCE</scope>
    <source>
        <strain evidence="4">Strain 138</strain>
        <strain evidence="5">Strain 318</strain>
    </source>
</reference>
<keyword evidence="1 4" id="KW-0413">Isomerase</keyword>